<evidence type="ECO:0000256" key="1">
    <source>
        <dbReference type="SAM" id="Phobius"/>
    </source>
</evidence>
<name>A0A1G9JT79_9ACTN</name>
<dbReference type="Proteomes" id="UP000199475">
    <property type="component" value="Unassembled WGS sequence"/>
</dbReference>
<dbReference type="InterPro" id="IPR025443">
    <property type="entry name" value="DUF4307"/>
</dbReference>
<keyword evidence="1" id="KW-0812">Transmembrane</keyword>
<keyword evidence="3" id="KW-1185">Reference proteome</keyword>
<sequence>MSVTSTDEARIARRYPKRTVFDYLLFGGLGLGVALTIVIAAVAGVQQSNPPVAAMVRSFEVVSPTRIDVELVVQREDPSKAAECSVFAQAGSYEEVGEAVLQIPPAEDGLKPYSFSVTTVKEAAAIDVEGCRIVGR</sequence>
<dbReference type="EMBL" id="FNGP01000002">
    <property type="protein sequence ID" value="SDL40748.1"/>
    <property type="molecule type" value="Genomic_DNA"/>
</dbReference>
<reference evidence="2 3" key="1">
    <citation type="submission" date="2016-10" db="EMBL/GenBank/DDBJ databases">
        <authorList>
            <person name="de Groot N.N."/>
        </authorList>
    </citation>
    <scope>NUCLEOTIDE SEQUENCE [LARGE SCALE GENOMIC DNA]</scope>
    <source>
        <strain evidence="2 3">CGMCC 1.9159</strain>
    </source>
</reference>
<evidence type="ECO:0000313" key="2">
    <source>
        <dbReference type="EMBL" id="SDL40748.1"/>
    </source>
</evidence>
<proteinExistence type="predicted"/>
<organism evidence="2 3">
    <name type="scientific">Tessaracoccus oleiagri</name>
    <dbReference type="NCBI Taxonomy" id="686624"/>
    <lineage>
        <taxon>Bacteria</taxon>
        <taxon>Bacillati</taxon>
        <taxon>Actinomycetota</taxon>
        <taxon>Actinomycetes</taxon>
        <taxon>Propionibacteriales</taxon>
        <taxon>Propionibacteriaceae</taxon>
        <taxon>Tessaracoccus</taxon>
    </lineage>
</organism>
<keyword evidence="1" id="KW-1133">Transmembrane helix</keyword>
<dbReference type="Pfam" id="PF14155">
    <property type="entry name" value="DUF4307"/>
    <property type="match status" value="1"/>
</dbReference>
<evidence type="ECO:0008006" key="4">
    <source>
        <dbReference type="Google" id="ProtNLM"/>
    </source>
</evidence>
<gene>
    <name evidence="2" type="ORF">SAMN04488242_1458</name>
</gene>
<dbReference type="AlphaFoldDB" id="A0A1G9JT79"/>
<evidence type="ECO:0000313" key="3">
    <source>
        <dbReference type="Proteomes" id="UP000199475"/>
    </source>
</evidence>
<protein>
    <recommendedName>
        <fullName evidence="4">DUF4307 domain-containing protein</fullName>
    </recommendedName>
</protein>
<accession>A0A1G9JT79</accession>
<dbReference type="STRING" id="686624.SAMN04488242_1458"/>
<feature type="transmembrane region" description="Helical" evidence="1">
    <location>
        <begin position="20"/>
        <end position="45"/>
    </location>
</feature>
<keyword evidence="1" id="KW-0472">Membrane</keyword>